<gene>
    <name evidence="1" type="ORF">PR018_22035</name>
</gene>
<evidence type="ECO:0000313" key="1">
    <source>
        <dbReference type="EMBL" id="WFS24977.1"/>
    </source>
</evidence>
<protein>
    <submittedName>
        <fullName evidence="1">Uncharacterized protein</fullName>
    </submittedName>
</protein>
<reference evidence="1 2" key="1">
    <citation type="journal article" date="2019" name="Phytopathology">
        <title>A Novel Group of Rhizobium tumorigenes-Like Agrobacteria Associated with Crown Gall Disease of Rhododendron and Blueberry.</title>
        <authorList>
            <person name="Kuzmanovic N."/>
            <person name="Behrens P."/>
            <person name="Idczak E."/>
            <person name="Wagner S."/>
            <person name="Gotz M."/>
            <person name="Sproer C."/>
            <person name="Bunk B."/>
            <person name="Overmann J."/>
            <person name="Smalla K."/>
        </authorList>
    </citation>
    <scope>NUCLEOTIDE SEQUENCE [LARGE SCALE GENOMIC DNA]</scope>
    <source>
        <strain evidence="2">rho-6.2</strain>
    </source>
</reference>
<reference evidence="1 2" key="2">
    <citation type="journal article" date="2023" name="MicrobiologyOpen">
        <title>Genomics of the tumorigenes clade of the family Rhizobiaceae and description of Rhizobium rhododendri sp. nov.</title>
        <authorList>
            <person name="Kuzmanovic N."/>
            <person name="diCenzo G.C."/>
            <person name="Bunk B."/>
            <person name="Sproeer C."/>
            <person name="Fruehling A."/>
            <person name="Neumann-Schaal M."/>
            <person name="Overmann J."/>
            <person name="Smalla K."/>
        </authorList>
    </citation>
    <scope>NUCLEOTIDE SEQUENCE [LARGE SCALE GENOMIC DNA]</scope>
    <source>
        <strain evidence="2">rho-6.2</strain>
        <plasmid evidence="1 2">unnamed1</plasmid>
    </source>
</reference>
<keyword evidence="1" id="KW-0614">Plasmid</keyword>
<evidence type="ECO:0000313" key="2">
    <source>
        <dbReference type="Proteomes" id="UP000318939"/>
    </source>
</evidence>
<dbReference type="InterPro" id="IPR016194">
    <property type="entry name" value="SPOC-like_C_dom_sf"/>
</dbReference>
<dbReference type="EMBL" id="CP117268">
    <property type="protein sequence ID" value="WFS24977.1"/>
    <property type="molecule type" value="Genomic_DNA"/>
</dbReference>
<sequence>MAASNVVGVSWLALGSQGRAVALEPRGEDIVLSTLQYEDEVRAEDSYFESFAGEAEPQMMPLVQLIKQRKKVWSPVMVEDPVYEGLLAMIAEKKNAPKPVKKGKPAPCPTIQPGSNLISITETLRQSIGANG</sequence>
<dbReference type="Proteomes" id="UP000318939">
    <property type="component" value="Plasmid unnamed1"/>
</dbReference>
<dbReference type="SUPFAM" id="SSF100939">
    <property type="entry name" value="SPOC domain-like"/>
    <property type="match status" value="1"/>
</dbReference>
<name>A0ABY8IN22_9HYPH</name>
<proteinExistence type="predicted"/>
<accession>A0ABY8IN22</accession>
<dbReference type="RefSeq" id="WP_142831881.1">
    <property type="nucleotide sequence ID" value="NZ_CP117268.1"/>
</dbReference>
<geneLocation type="plasmid" evidence="1 2">
    <name>unnamed1</name>
</geneLocation>
<organism evidence="1 2">
    <name type="scientific">Rhizobium rhododendri</name>
    <dbReference type="NCBI Taxonomy" id="2506430"/>
    <lineage>
        <taxon>Bacteria</taxon>
        <taxon>Pseudomonadati</taxon>
        <taxon>Pseudomonadota</taxon>
        <taxon>Alphaproteobacteria</taxon>
        <taxon>Hyphomicrobiales</taxon>
        <taxon>Rhizobiaceae</taxon>
        <taxon>Rhizobium/Agrobacterium group</taxon>
        <taxon>Rhizobium</taxon>
    </lineage>
</organism>
<keyword evidence="2" id="KW-1185">Reference proteome</keyword>